<name>A0A6J5T3J8_9CAUD</name>
<proteinExistence type="predicted"/>
<evidence type="ECO:0000256" key="3">
    <source>
        <dbReference type="ARBA" id="ARBA00023219"/>
    </source>
</evidence>
<dbReference type="Pfam" id="PF04860">
    <property type="entry name" value="Phage_portal"/>
    <property type="match status" value="1"/>
</dbReference>
<evidence type="ECO:0000313" key="5">
    <source>
        <dbReference type="EMBL" id="CAB4222218.1"/>
    </source>
</evidence>
<keyword evidence="1" id="KW-1188">Viral release from host cell</keyword>
<reference evidence="5" key="1">
    <citation type="submission" date="2020-05" db="EMBL/GenBank/DDBJ databases">
        <authorList>
            <person name="Chiriac C."/>
            <person name="Salcher M."/>
            <person name="Ghai R."/>
            <person name="Kavagutti S V."/>
        </authorList>
    </citation>
    <scope>NUCLEOTIDE SEQUENCE</scope>
</reference>
<keyword evidence="2" id="KW-1160">Virus entry into host cell</keyword>
<dbReference type="InterPro" id="IPR006944">
    <property type="entry name" value="Phage/GTA_portal"/>
</dbReference>
<dbReference type="EMBL" id="LR797014">
    <property type="protein sequence ID" value="CAB4180947.1"/>
    <property type="molecule type" value="Genomic_DNA"/>
</dbReference>
<dbReference type="Gene3D" id="3.40.140.120">
    <property type="match status" value="1"/>
</dbReference>
<accession>A0A6J5T3J8</accession>
<evidence type="ECO:0000256" key="1">
    <source>
        <dbReference type="ARBA" id="ARBA00022950"/>
    </source>
</evidence>
<dbReference type="Gene3D" id="3.30.1120.70">
    <property type="match status" value="1"/>
</dbReference>
<dbReference type="Gene3D" id="1.20.1270.210">
    <property type="match status" value="1"/>
</dbReference>
<gene>
    <name evidence="4" type="ORF">UFOVP1056_7</name>
    <name evidence="5" type="ORF">UFOVP1659_4</name>
</gene>
<keyword evidence="3" id="KW-0231">Viral genome packaging</keyword>
<organism evidence="5">
    <name type="scientific">uncultured Caudovirales phage</name>
    <dbReference type="NCBI Taxonomy" id="2100421"/>
    <lineage>
        <taxon>Viruses</taxon>
        <taxon>Duplodnaviria</taxon>
        <taxon>Heunggongvirae</taxon>
        <taxon>Uroviricota</taxon>
        <taxon>Caudoviricetes</taxon>
        <taxon>Peduoviridae</taxon>
        <taxon>Maltschvirus</taxon>
        <taxon>Maltschvirus maltsch</taxon>
    </lineage>
</organism>
<protein>
    <submittedName>
        <fullName evidence="5">Bacteriophage/Gene transfer agent portal protein</fullName>
    </submittedName>
</protein>
<sequence>MGIRRQRSTVHAVPAMSSVNAAAGTYSQIGQFYTYSVGAYVERAQSIPTLTRAQNLLVSMVAGLDLEQYTMQWTGEDYEEVVIPGESWMTRPDPRVSRQFIVGSTVGDLFWHGRAFWYVTSRFASGYPATFTWLPAGNVNTVDQPGPIWFGPSDQVQFNGNTLDSANVVQFISPTPGVLFTGARSIDIAIRLDNAAKRAASPIASGYLQQTGGEPMTSDELSELAGAWTSSRSGTEQTEGNTVGALNEFVKFVEFSADPSKMQLSEGREYSSLELSRVANIPPYLLGISTGGMTYQNAQEAMKQLYLLGARPIMQTIEQTLSLDNILPRGRFTRFDLDDMFENDRLADEMATADTANSGGMS</sequence>
<keyword evidence="1" id="KW-0118">Viral capsid assembly</keyword>
<keyword evidence="2" id="KW-1171">Viral genome ejection through host cell envelope</keyword>
<evidence type="ECO:0000256" key="2">
    <source>
        <dbReference type="ARBA" id="ARBA00023009"/>
    </source>
</evidence>
<evidence type="ECO:0000313" key="4">
    <source>
        <dbReference type="EMBL" id="CAB4180947.1"/>
    </source>
</evidence>
<keyword evidence="2" id="KW-1162">Viral penetration into host cytoplasm</keyword>
<dbReference type="EMBL" id="LR797516">
    <property type="protein sequence ID" value="CAB4222218.1"/>
    <property type="molecule type" value="Genomic_DNA"/>
</dbReference>